<name>A0A5B7HIR6_PORTR</name>
<evidence type="ECO:0000313" key="3">
    <source>
        <dbReference type="Proteomes" id="UP000324222"/>
    </source>
</evidence>
<reference evidence="2 3" key="1">
    <citation type="submission" date="2019-05" db="EMBL/GenBank/DDBJ databases">
        <title>Another draft genome of Portunus trituberculatus and its Hox gene families provides insights of decapod evolution.</title>
        <authorList>
            <person name="Jeong J.-H."/>
            <person name="Song I."/>
            <person name="Kim S."/>
            <person name="Choi T."/>
            <person name="Kim D."/>
            <person name="Ryu S."/>
            <person name="Kim W."/>
        </authorList>
    </citation>
    <scope>NUCLEOTIDE SEQUENCE [LARGE SCALE GENOMIC DNA]</scope>
    <source>
        <tissue evidence="2">Muscle</tissue>
    </source>
</reference>
<accession>A0A5B7HIR6</accession>
<organism evidence="2 3">
    <name type="scientific">Portunus trituberculatus</name>
    <name type="common">Swimming crab</name>
    <name type="synonym">Neptunus trituberculatus</name>
    <dbReference type="NCBI Taxonomy" id="210409"/>
    <lineage>
        <taxon>Eukaryota</taxon>
        <taxon>Metazoa</taxon>
        <taxon>Ecdysozoa</taxon>
        <taxon>Arthropoda</taxon>
        <taxon>Crustacea</taxon>
        <taxon>Multicrustacea</taxon>
        <taxon>Malacostraca</taxon>
        <taxon>Eumalacostraca</taxon>
        <taxon>Eucarida</taxon>
        <taxon>Decapoda</taxon>
        <taxon>Pleocyemata</taxon>
        <taxon>Brachyura</taxon>
        <taxon>Eubrachyura</taxon>
        <taxon>Portunoidea</taxon>
        <taxon>Portunidae</taxon>
        <taxon>Portuninae</taxon>
        <taxon>Portunus</taxon>
    </lineage>
</organism>
<gene>
    <name evidence="2" type="ORF">E2C01_062696</name>
</gene>
<evidence type="ECO:0000256" key="1">
    <source>
        <dbReference type="SAM" id="Phobius"/>
    </source>
</evidence>
<dbReference type="Proteomes" id="UP000324222">
    <property type="component" value="Unassembled WGS sequence"/>
</dbReference>
<comment type="caution">
    <text evidence="2">The sequence shown here is derived from an EMBL/GenBank/DDBJ whole genome shotgun (WGS) entry which is preliminary data.</text>
</comment>
<keyword evidence="1" id="KW-0472">Membrane</keyword>
<evidence type="ECO:0000313" key="2">
    <source>
        <dbReference type="EMBL" id="MPC68494.1"/>
    </source>
</evidence>
<keyword evidence="3" id="KW-1185">Reference proteome</keyword>
<feature type="transmembrane region" description="Helical" evidence="1">
    <location>
        <begin position="108"/>
        <end position="132"/>
    </location>
</feature>
<dbReference type="EMBL" id="VSRR010027939">
    <property type="protein sequence ID" value="MPC68494.1"/>
    <property type="molecule type" value="Genomic_DNA"/>
</dbReference>
<keyword evidence="1" id="KW-0812">Transmembrane</keyword>
<feature type="transmembrane region" description="Helical" evidence="1">
    <location>
        <begin position="38"/>
        <end position="57"/>
    </location>
</feature>
<dbReference type="AlphaFoldDB" id="A0A5B7HIR6"/>
<keyword evidence="1" id="KW-1133">Transmembrane helix</keyword>
<protein>
    <submittedName>
        <fullName evidence="2">Uncharacterized protein</fullName>
    </submittedName>
</protein>
<sequence>MSAELYLFWTNIAVNLDFRLLLTQHQLYTSLTFLHSSILSFSSVFSIIKLFGFSMILESTCFMHLNSFSRFTSLLTLPLSSQNPENSLYSPISSIQQTAARTRRRCTVFWGQGILGQIWISTMLLLIASTTIPGA</sequence>
<proteinExistence type="predicted"/>